<dbReference type="AlphaFoldDB" id="A0A9D1Q8G1"/>
<feature type="domain" description="PTS EIIB type-3" evidence="8">
    <location>
        <begin position="1"/>
        <end position="103"/>
    </location>
</feature>
<name>A0A9D1Q8G1_9FIRM</name>
<gene>
    <name evidence="9" type="ORF">H9890_04670</name>
</gene>
<evidence type="ECO:0000313" key="10">
    <source>
        <dbReference type="Proteomes" id="UP000823933"/>
    </source>
</evidence>
<keyword evidence="3 9" id="KW-0762">Sugar transport</keyword>
<dbReference type="Proteomes" id="UP000823933">
    <property type="component" value="Unassembled WGS sequence"/>
</dbReference>
<sequence length="103" mass="11125">MKIRLFCAAGMSTSLLVTKMREAAKAMGIDADIEAAGETRMNEETEGCDVALLGPQIRYKLAAAKKICDPKGVPVDVIPMVDYGTMNGKKVMEFALKLAESKK</sequence>
<dbReference type="PANTHER" id="PTHR34581:SF2">
    <property type="entry name" value="PTS SYSTEM N,N'-DIACETYLCHITOBIOSE-SPECIFIC EIIB COMPONENT"/>
    <property type="match status" value="1"/>
</dbReference>
<dbReference type="InterPro" id="IPR051819">
    <property type="entry name" value="PTS_sugar-specific_EIIB"/>
</dbReference>
<comment type="caution">
    <text evidence="9">The sequence shown here is derived from an EMBL/GenBank/DDBJ whole genome shotgun (WGS) entry which is preliminary data.</text>
</comment>
<dbReference type="GO" id="GO:0016301">
    <property type="term" value="F:kinase activity"/>
    <property type="evidence" value="ECO:0007669"/>
    <property type="project" value="UniProtKB-KW"/>
</dbReference>
<evidence type="ECO:0000256" key="5">
    <source>
        <dbReference type="ARBA" id="ARBA00022683"/>
    </source>
</evidence>
<evidence type="ECO:0000256" key="3">
    <source>
        <dbReference type="ARBA" id="ARBA00022597"/>
    </source>
</evidence>
<evidence type="ECO:0000313" key="9">
    <source>
        <dbReference type="EMBL" id="HIW08680.1"/>
    </source>
</evidence>
<evidence type="ECO:0000256" key="6">
    <source>
        <dbReference type="ARBA" id="ARBA00022777"/>
    </source>
</evidence>
<feature type="modified residue" description="Phosphocysteine; by EIIA" evidence="7">
    <location>
        <position position="7"/>
    </location>
</feature>
<dbReference type="GO" id="GO:0008982">
    <property type="term" value="F:protein-N(PI)-phosphohistidine-sugar phosphotransferase activity"/>
    <property type="evidence" value="ECO:0007669"/>
    <property type="project" value="InterPro"/>
</dbReference>
<evidence type="ECO:0000256" key="7">
    <source>
        <dbReference type="PROSITE-ProRule" id="PRU00423"/>
    </source>
</evidence>
<dbReference type="Gene3D" id="3.40.50.2300">
    <property type="match status" value="1"/>
</dbReference>
<dbReference type="CDD" id="cd05564">
    <property type="entry name" value="PTS_IIB_chitobiose_lichenan"/>
    <property type="match status" value="1"/>
</dbReference>
<evidence type="ECO:0000256" key="4">
    <source>
        <dbReference type="ARBA" id="ARBA00022679"/>
    </source>
</evidence>
<reference evidence="9" key="1">
    <citation type="journal article" date="2021" name="PeerJ">
        <title>Extensive microbial diversity within the chicken gut microbiome revealed by metagenomics and culture.</title>
        <authorList>
            <person name="Gilroy R."/>
            <person name="Ravi A."/>
            <person name="Getino M."/>
            <person name="Pursley I."/>
            <person name="Horton D.L."/>
            <person name="Alikhan N.F."/>
            <person name="Baker D."/>
            <person name="Gharbi K."/>
            <person name="Hall N."/>
            <person name="Watson M."/>
            <person name="Adriaenssens E.M."/>
            <person name="Foster-Nyarko E."/>
            <person name="Jarju S."/>
            <person name="Secka A."/>
            <person name="Antonio M."/>
            <person name="Oren A."/>
            <person name="Chaudhuri R.R."/>
            <person name="La Ragione R."/>
            <person name="Hildebrand F."/>
            <person name="Pallen M.J."/>
        </authorList>
    </citation>
    <scope>NUCLEOTIDE SEQUENCE</scope>
    <source>
        <strain evidence="9">ChiHcolR34-3080</strain>
    </source>
</reference>
<dbReference type="SUPFAM" id="SSF52794">
    <property type="entry name" value="PTS system IIB component-like"/>
    <property type="match status" value="1"/>
</dbReference>
<keyword evidence="5" id="KW-0598">Phosphotransferase system</keyword>
<dbReference type="Pfam" id="PF02302">
    <property type="entry name" value="PTS_IIB"/>
    <property type="match status" value="1"/>
</dbReference>
<evidence type="ECO:0000256" key="1">
    <source>
        <dbReference type="ARBA" id="ARBA00022448"/>
    </source>
</evidence>
<accession>A0A9D1Q8G1</accession>
<dbReference type="InterPro" id="IPR036095">
    <property type="entry name" value="PTS_EIIB-like_sf"/>
</dbReference>
<proteinExistence type="predicted"/>
<protein>
    <submittedName>
        <fullName evidence="9">PTS sugar transporter subunit IIB</fullName>
    </submittedName>
</protein>
<dbReference type="PANTHER" id="PTHR34581">
    <property type="entry name" value="PTS SYSTEM N,N'-DIACETYLCHITOBIOSE-SPECIFIC EIIB COMPONENT"/>
    <property type="match status" value="1"/>
</dbReference>
<dbReference type="EMBL" id="DXHQ01000056">
    <property type="protein sequence ID" value="HIW08680.1"/>
    <property type="molecule type" value="Genomic_DNA"/>
</dbReference>
<organism evidence="9 10">
    <name type="scientific">Candidatus Faecalibacterium intestinigallinarum</name>
    <dbReference type="NCBI Taxonomy" id="2838581"/>
    <lineage>
        <taxon>Bacteria</taxon>
        <taxon>Bacillati</taxon>
        <taxon>Bacillota</taxon>
        <taxon>Clostridia</taxon>
        <taxon>Eubacteriales</taxon>
        <taxon>Oscillospiraceae</taxon>
        <taxon>Faecalibacterium</taxon>
    </lineage>
</organism>
<dbReference type="InterPro" id="IPR003501">
    <property type="entry name" value="PTS_EIIB_2/3"/>
</dbReference>
<reference evidence="9" key="2">
    <citation type="submission" date="2021-04" db="EMBL/GenBank/DDBJ databases">
        <authorList>
            <person name="Gilroy R."/>
        </authorList>
    </citation>
    <scope>NUCLEOTIDE SEQUENCE</scope>
    <source>
        <strain evidence="9">ChiHcolR34-3080</strain>
    </source>
</reference>
<keyword evidence="1" id="KW-0813">Transport</keyword>
<keyword evidence="6" id="KW-0418">Kinase</keyword>
<evidence type="ECO:0000256" key="2">
    <source>
        <dbReference type="ARBA" id="ARBA00022553"/>
    </source>
</evidence>
<dbReference type="PROSITE" id="PS51100">
    <property type="entry name" value="PTS_EIIB_TYPE_3"/>
    <property type="match status" value="1"/>
</dbReference>
<evidence type="ECO:0000259" key="8">
    <source>
        <dbReference type="PROSITE" id="PS51100"/>
    </source>
</evidence>
<keyword evidence="4" id="KW-0808">Transferase</keyword>
<dbReference type="InterPro" id="IPR013012">
    <property type="entry name" value="PTS_EIIB_3"/>
</dbReference>
<dbReference type="GO" id="GO:0009401">
    <property type="term" value="P:phosphoenolpyruvate-dependent sugar phosphotransferase system"/>
    <property type="evidence" value="ECO:0007669"/>
    <property type="project" value="UniProtKB-KW"/>
</dbReference>
<keyword evidence="2" id="KW-0597">Phosphoprotein</keyword>